<evidence type="ECO:0000313" key="10">
    <source>
        <dbReference type="Proteomes" id="UP000235965"/>
    </source>
</evidence>
<dbReference type="GO" id="GO:0060271">
    <property type="term" value="P:cilium assembly"/>
    <property type="evidence" value="ECO:0007669"/>
    <property type="project" value="TreeGrafter"/>
</dbReference>
<evidence type="ECO:0000256" key="2">
    <source>
        <dbReference type="ARBA" id="ARBA00004245"/>
    </source>
</evidence>
<feature type="non-terminal residue" evidence="9">
    <location>
        <position position="237"/>
    </location>
</feature>
<evidence type="ECO:0000313" key="9">
    <source>
        <dbReference type="EMBL" id="PNF14106.1"/>
    </source>
</evidence>
<keyword evidence="6" id="KW-0175">Coiled coil</keyword>
<organism evidence="9 10">
    <name type="scientific">Cryptotermes secundus</name>
    <dbReference type="NCBI Taxonomy" id="105785"/>
    <lineage>
        <taxon>Eukaryota</taxon>
        <taxon>Metazoa</taxon>
        <taxon>Ecdysozoa</taxon>
        <taxon>Arthropoda</taxon>
        <taxon>Hexapoda</taxon>
        <taxon>Insecta</taxon>
        <taxon>Pterygota</taxon>
        <taxon>Neoptera</taxon>
        <taxon>Polyneoptera</taxon>
        <taxon>Dictyoptera</taxon>
        <taxon>Blattodea</taxon>
        <taxon>Blattoidea</taxon>
        <taxon>Termitoidae</taxon>
        <taxon>Kalotermitidae</taxon>
        <taxon>Cryptotermitinae</taxon>
        <taxon>Cryptotermes</taxon>
    </lineage>
</organism>
<keyword evidence="10" id="KW-1185">Reference proteome</keyword>
<proteinExistence type="predicted"/>
<dbReference type="InParanoid" id="A0A2J7PCP3"/>
<evidence type="ECO:0000256" key="6">
    <source>
        <dbReference type="ARBA" id="ARBA00023054"/>
    </source>
</evidence>
<name>A0A2J7PCP3_9NEOP</name>
<keyword evidence="4" id="KW-0853">WD repeat</keyword>
<comment type="subcellular location">
    <subcellularLocation>
        <location evidence="1">Cell projection</location>
        <location evidence="1">Cilium</location>
    </subcellularLocation>
    <subcellularLocation>
        <location evidence="2">Cytoplasm</location>
        <location evidence="2">Cytoskeleton</location>
    </subcellularLocation>
</comment>
<keyword evidence="5" id="KW-0677">Repeat</keyword>
<evidence type="ECO:0000256" key="1">
    <source>
        <dbReference type="ARBA" id="ARBA00004138"/>
    </source>
</evidence>
<gene>
    <name evidence="9" type="ORF">B7P43_G01046</name>
</gene>
<evidence type="ECO:0000256" key="4">
    <source>
        <dbReference type="ARBA" id="ARBA00022574"/>
    </source>
</evidence>
<evidence type="ECO:0000256" key="7">
    <source>
        <dbReference type="ARBA" id="ARBA00023212"/>
    </source>
</evidence>
<evidence type="ECO:0000256" key="5">
    <source>
        <dbReference type="ARBA" id="ARBA00022737"/>
    </source>
</evidence>
<evidence type="ECO:0000256" key="3">
    <source>
        <dbReference type="ARBA" id="ARBA00022490"/>
    </source>
</evidence>
<sequence length="237" mass="28146">MMDGVLEVRWEDELKKDIPKPKCMLEKSPEDYNEEDLGVIKDYNEKVALRFSDRAHYRKMLETEFHELSQTLKDDVMKFNSQLADLFLLKLKIEAAIGQETLKIERYKYMVHKRLCLNQQEEKLKIEVMKQESSNSALQEQIQQLQIWTNDCRATYDVVVSREKHLEKNFKKDFPEVSQVVLEQLLKFYRRRPNMHQHAQTSVILLNELSQWTVSAGRPSFLPSEHLEFLKGLDQID</sequence>
<keyword evidence="7" id="KW-0206">Cytoskeleton</keyword>
<dbReference type="OrthoDB" id="535167at2759"/>
<dbReference type="PANTHER" id="PTHR14885:SF1">
    <property type="entry name" value="CILIA- AND FLAGELLA-ASSOCIATED PROTEIN 43"/>
    <property type="match status" value="1"/>
</dbReference>
<dbReference type="GO" id="GO:0005930">
    <property type="term" value="C:axoneme"/>
    <property type="evidence" value="ECO:0007669"/>
    <property type="project" value="TreeGrafter"/>
</dbReference>
<dbReference type="Proteomes" id="UP000235965">
    <property type="component" value="Unassembled WGS sequence"/>
</dbReference>
<dbReference type="Pfam" id="PF25828">
    <property type="entry name" value="CC_Cfap43"/>
    <property type="match status" value="1"/>
</dbReference>
<comment type="caution">
    <text evidence="9">The sequence shown here is derived from an EMBL/GenBank/DDBJ whole genome shotgun (WGS) entry which is preliminary data.</text>
</comment>
<dbReference type="EMBL" id="NEVH01027057">
    <property type="protein sequence ID" value="PNF14106.1"/>
    <property type="molecule type" value="Genomic_DNA"/>
</dbReference>
<dbReference type="AlphaFoldDB" id="A0A2J7PCP3"/>
<keyword evidence="8" id="KW-0966">Cell projection</keyword>
<protein>
    <submittedName>
        <fullName evidence="9">Uncharacterized protein</fullName>
    </submittedName>
</protein>
<reference evidence="9 10" key="1">
    <citation type="submission" date="2017-12" db="EMBL/GenBank/DDBJ databases">
        <title>Hemimetabolous genomes reveal molecular basis of termite eusociality.</title>
        <authorList>
            <person name="Harrison M.C."/>
            <person name="Jongepier E."/>
            <person name="Robertson H.M."/>
            <person name="Arning N."/>
            <person name="Bitard-Feildel T."/>
            <person name="Chao H."/>
            <person name="Childers C.P."/>
            <person name="Dinh H."/>
            <person name="Doddapaneni H."/>
            <person name="Dugan S."/>
            <person name="Gowin J."/>
            <person name="Greiner C."/>
            <person name="Han Y."/>
            <person name="Hu H."/>
            <person name="Hughes D.S.T."/>
            <person name="Huylmans A.-K."/>
            <person name="Kemena C."/>
            <person name="Kremer L.P.M."/>
            <person name="Lee S.L."/>
            <person name="Lopez-Ezquerra A."/>
            <person name="Mallet L."/>
            <person name="Monroy-Kuhn J.M."/>
            <person name="Moser A."/>
            <person name="Murali S.C."/>
            <person name="Muzny D.M."/>
            <person name="Otani S."/>
            <person name="Piulachs M.-D."/>
            <person name="Poelchau M."/>
            <person name="Qu J."/>
            <person name="Schaub F."/>
            <person name="Wada-Katsumata A."/>
            <person name="Worley K.C."/>
            <person name="Xie Q."/>
            <person name="Ylla G."/>
            <person name="Poulsen M."/>
            <person name="Gibbs R.A."/>
            <person name="Schal C."/>
            <person name="Richards S."/>
            <person name="Belles X."/>
            <person name="Korb J."/>
            <person name="Bornberg-Bauer E."/>
        </authorList>
    </citation>
    <scope>NUCLEOTIDE SEQUENCE [LARGE SCALE GENOMIC DNA]</scope>
    <source>
        <tissue evidence="9">Whole body</tissue>
    </source>
</reference>
<keyword evidence="3" id="KW-0963">Cytoplasm</keyword>
<evidence type="ECO:0000256" key="8">
    <source>
        <dbReference type="ARBA" id="ARBA00023273"/>
    </source>
</evidence>
<dbReference type="PANTHER" id="PTHR14885">
    <property type="entry name" value="CILIA- AND FLAGELLA-ASSOCIATED PROTEIN 43-RELATED"/>
    <property type="match status" value="1"/>
</dbReference>
<accession>A0A2J7PCP3</accession>